<dbReference type="FunFam" id="3.30.200.20:FF:000168">
    <property type="entry name" value="L-type lectin-domain containing receptor kinase IX.1"/>
    <property type="match status" value="1"/>
</dbReference>
<evidence type="ECO:0000256" key="24">
    <source>
        <dbReference type="SAM" id="Phobius"/>
    </source>
</evidence>
<comment type="subunit">
    <text evidence="21">Interacts with ABCG40.</text>
</comment>
<evidence type="ECO:0000256" key="18">
    <source>
        <dbReference type="ARBA" id="ARBA00023180"/>
    </source>
</evidence>
<dbReference type="FunFam" id="1.10.510.10:FF:000240">
    <property type="entry name" value="Lectin-domain containing receptor kinase A4.3"/>
    <property type="match status" value="1"/>
</dbReference>
<proteinExistence type="inferred from homology"/>
<feature type="region of interest" description="Disordered" evidence="23">
    <location>
        <begin position="751"/>
        <end position="771"/>
    </location>
</feature>
<dbReference type="SUPFAM" id="SSF49899">
    <property type="entry name" value="Concanavalin A-like lectins/glucanases"/>
    <property type="match status" value="1"/>
</dbReference>
<evidence type="ECO:0000256" key="5">
    <source>
        <dbReference type="ARBA" id="ARBA00022475"/>
    </source>
</evidence>
<keyword evidence="7" id="KW-0808">Transferase</keyword>
<keyword evidence="27" id="KW-1185">Reference proteome</keyword>
<dbReference type="GO" id="GO:0002229">
    <property type="term" value="P:defense response to oomycetes"/>
    <property type="evidence" value="ECO:0007669"/>
    <property type="project" value="UniProtKB-ARBA"/>
</dbReference>
<dbReference type="Gene3D" id="1.10.510.10">
    <property type="entry name" value="Transferase(Phosphotransferase) domain 1"/>
    <property type="match status" value="1"/>
</dbReference>
<dbReference type="PROSITE" id="PS00307">
    <property type="entry name" value="LECTIN_LEGUME_BETA"/>
    <property type="match status" value="1"/>
</dbReference>
<evidence type="ECO:0000256" key="13">
    <source>
        <dbReference type="ARBA" id="ARBA00022821"/>
    </source>
</evidence>
<dbReference type="OMA" id="HELICAT"/>
<dbReference type="InterPro" id="IPR050528">
    <property type="entry name" value="L-type_Lectin-RKs"/>
</dbReference>
<feature type="binding site" evidence="22">
    <location>
        <position position="462"/>
    </location>
    <ligand>
        <name>ATP</name>
        <dbReference type="ChEBI" id="CHEBI:30616"/>
    </ligand>
</feature>
<dbReference type="FunFam" id="2.60.120.200:FF:000103">
    <property type="entry name" value="L-type lectin-domain containing receptor kinase IX.1"/>
    <property type="match status" value="1"/>
</dbReference>
<keyword evidence="13" id="KW-0611">Plant defense</keyword>
<keyword evidence="12" id="KW-0418">Kinase</keyword>
<evidence type="ECO:0000256" key="15">
    <source>
        <dbReference type="ARBA" id="ARBA00022989"/>
    </source>
</evidence>
<gene>
    <name evidence="26" type="ORF">Ccrd_012997</name>
</gene>
<evidence type="ECO:0000256" key="11">
    <source>
        <dbReference type="ARBA" id="ARBA00022741"/>
    </source>
</evidence>
<dbReference type="GO" id="GO:0004674">
    <property type="term" value="F:protein serine/threonine kinase activity"/>
    <property type="evidence" value="ECO:0007669"/>
    <property type="project" value="UniProtKB-KW"/>
</dbReference>
<feature type="transmembrane region" description="Helical" evidence="24">
    <location>
        <begin position="369"/>
        <end position="393"/>
    </location>
</feature>
<evidence type="ECO:0000256" key="21">
    <source>
        <dbReference type="ARBA" id="ARBA00063357"/>
    </source>
</evidence>
<dbReference type="Gene3D" id="2.60.120.200">
    <property type="match status" value="1"/>
</dbReference>
<dbReference type="Pfam" id="PF00139">
    <property type="entry name" value="Lectin_legB"/>
    <property type="match status" value="1"/>
</dbReference>
<comment type="function">
    <text evidence="19">Involved in resistance response to the pathogenic oomycetes Phytophthora infestans and Phytophthora capsici.</text>
</comment>
<keyword evidence="14 22" id="KW-0067">ATP-binding</keyword>
<dbReference type="InterPro" id="IPR017441">
    <property type="entry name" value="Protein_kinase_ATP_BS"/>
</dbReference>
<keyword evidence="11 22" id="KW-0547">Nucleotide-binding</keyword>
<keyword evidence="8 24" id="KW-0812">Transmembrane</keyword>
<evidence type="ECO:0000256" key="23">
    <source>
        <dbReference type="SAM" id="MobiDB-lite"/>
    </source>
</evidence>
<dbReference type="GO" id="GO:0009626">
    <property type="term" value="P:plant-type hypersensitive response"/>
    <property type="evidence" value="ECO:0007669"/>
    <property type="project" value="UniProtKB-ARBA"/>
</dbReference>
<name>A0A103YGE6_CYNCS</name>
<dbReference type="PROSITE" id="PS50011">
    <property type="entry name" value="PROTEIN_KINASE_DOM"/>
    <property type="match status" value="1"/>
</dbReference>
<keyword evidence="5" id="KW-1003">Cell membrane</keyword>
<dbReference type="Pfam" id="PF00069">
    <property type="entry name" value="Pkinase"/>
    <property type="match status" value="1"/>
</dbReference>
<dbReference type="InterPro" id="IPR011009">
    <property type="entry name" value="Kinase-like_dom_sf"/>
</dbReference>
<evidence type="ECO:0000256" key="12">
    <source>
        <dbReference type="ARBA" id="ARBA00022777"/>
    </source>
</evidence>
<keyword evidence="15 24" id="KW-1133">Transmembrane helix</keyword>
<dbReference type="PROSITE" id="PS00107">
    <property type="entry name" value="PROTEIN_KINASE_ATP"/>
    <property type="match status" value="1"/>
</dbReference>
<dbReference type="CDD" id="cd06899">
    <property type="entry name" value="lectin_legume_LecRK_Arcelin_ConA"/>
    <property type="match status" value="1"/>
</dbReference>
<protein>
    <recommendedName>
        <fullName evidence="4">non-specific serine/threonine protein kinase</fullName>
        <ecNumber evidence="4">2.7.11.1</ecNumber>
    </recommendedName>
</protein>
<dbReference type="SUPFAM" id="SSF56112">
    <property type="entry name" value="Protein kinase-like (PK-like)"/>
    <property type="match status" value="1"/>
</dbReference>
<evidence type="ECO:0000259" key="25">
    <source>
        <dbReference type="PROSITE" id="PS50011"/>
    </source>
</evidence>
<dbReference type="SMART" id="SM00220">
    <property type="entry name" value="S_TKc"/>
    <property type="match status" value="1"/>
</dbReference>
<evidence type="ECO:0000256" key="14">
    <source>
        <dbReference type="ARBA" id="ARBA00022840"/>
    </source>
</evidence>
<dbReference type="EMBL" id="LEKV01001100">
    <property type="protein sequence ID" value="KVI08629.1"/>
    <property type="molecule type" value="Genomic_DNA"/>
</dbReference>
<evidence type="ECO:0000256" key="16">
    <source>
        <dbReference type="ARBA" id="ARBA00023136"/>
    </source>
</evidence>
<accession>A0A103YGE6</accession>
<dbReference type="InterPro" id="IPR000719">
    <property type="entry name" value="Prot_kinase_dom"/>
</dbReference>
<evidence type="ECO:0000256" key="10">
    <source>
        <dbReference type="ARBA" id="ARBA00022734"/>
    </source>
</evidence>
<dbReference type="InterPro" id="IPR008271">
    <property type="entry name" value="Ser/Thr_kinase_AS"/>
</dbReference>
<evidence type="ECO:0000256" key="9">
    <source>
        <dbReference type="ARBA" id="ARBA00022729"/>
    </source>
</evidence>
<comment type="similarity">
    <text evidence="2">In the N-terminal section; belongs to the leguminous lectin family.</text>
</comment>
<dbReference type="Gramene" id="KVI08629">
    <property type="protein sequence ID" value="KVI08629"/>
    <property type="gene ID" value="Ccrd_012997"/>
</dbReference>
<dbReference type="Proteomes" id="UP000243975">
    <property type="component" value="Unassembled WGS sequence"/>
</dbReference>
<dbReference type="AlphaFoldDB" id="A0A103YGE6"/>
<evidence type="ECO:0000256" key="3">
    <source>
        <dbReference type="ARBA" id="ARBA00010217"/>
    </source>
</evidence>
<evidence type="ECO:0000256" key="8">
    <source>
        <dbReference type="ARBA" id="ARBA00022692"/>
    </source>
</evidence>
<keyword evidence="6" id="KW-0723">Serine/threonine-protein kinase</keyword>
<feature type="domain" description="Protein kinase" evidence="25">
    <location>
        <begin position="433"/>
        <end position="711"/>
    </location>
</feature>
<evidence type="ECO:0000313" key="26">
    <source>
        <dbReference type="EMBL" id="KVI08629.1"/>
    </source>
</evidence>
<keyword evidence="18" id="KW-0325">Glycoprotein</keyword>
<evidence type="ECO:0000256" key="22">
    <source>
        <dbReference type="PROSITE-ProRule" id="PRU10141"/>
    </source>
</evidence>
<dbReference type="EC" id="2.7.11.1" evidence="4"/>
<organism evidence="26 27">
    <name type="scientific">Cynara cardunculus var. scolymus</name>
    <name type="common">Globe artichoke</name>
    <name type="synonym">Cynara scolymus</name>
    <dbReference type="NCBI Taxonomy" id="59895"/>
    <lineage>
        <taxon>Eukaryota</taxon>
        <taxon>Viridiplantae</taxon>
        <taxon>Streptophyta</taxon>
        <taxon>Embryophyta</taxon>
        <taxon>Tracheophyta</taxon>
        <taxon>Spermatophyta</taxon>
        <taxon>Magnoliopsida</taxon>
        <taxon>eudicotyledons</taxon>
        <taxon>Gunneridae</taxon>
        <taxon>Pentapetalae</taxon>
        <taxon>asterids</taxon>
        <taxon>campanulids</taxon>
        <taxon>Asterales</taxon>
        <taxon>Asteraceae</taxon>
        <taxon>Carduoideae</taxon>
        <taxon>Cardueae</taxon>
        <taxon>Carduinae</taxon>
        <taxon>Cynara</taxon>
    </lineage>
</organism>
<dbReference type="InterPro" id="IPR013320">
    <property type="entry name" value="ConA-like_dom_sf"/>
</dbReference>
<dbReference type="CDD" id="cd14066">
    <property type="entry name" value="STKc_IRAK"/>
    <property type="match status" value="1"/>
</dbReference>
<evidence type="ECO:0000256" key="1">
    <source>
        <dbReference type="ARBA" id="ARBA00004251"/>
    </source>
</evidence>
<dbReference type="GO" id="GO:0030246">
    <property type="term" value="F:carbohydrate binding"/>
    <property type="evidence" value="ECO:0007669"/>
    <property type="project" value="UniProtKB-KW"/>
</dbReference>
<keyword evidence="9" id="KW-0732">Signal</keyword>
<dbReference type="GO" id="GO:0005524">
    <property type="term" value="F:ATP binding"/>
    <property type="evidence" value="ECO:0007669"/>
    <property type="project" value="UniProtKB-UniRule"/>
</dbReference>
<keyword evidence="10" id="KW-0430">Lectin</keyword>
<evidence type="ECO:0000256" key="6">
    <source>
        <dbReference type="ARBA" id="ARBA00022527"/>
    </source>
</evidence>
<evidence type="ECO:0000256" key="17">
    <source>
        <dbReference type="ARBA" id="ARBA00023170"/>
    </source>
</evidence>
<dbReference type="PROSITE" id="PS00108">
    <property type="entry name" value="PROTEIN_KINASE_ST"/>
    <property type="match status" value="1"/>
</dbReference>
<dbReference type="InterPro" id="IPR019825">
    <property type="entry name" value="Lectin_legB_Mn/Ca_BS"/>
</dbReference>
<evidence type="ECO:0000256" key="19">
    <source>
        <dbReference type="ARBA" id="ARBA00058054"/>
    </source>
</evidence>
<dbReference type="PANTHER" id="PTHR27007">
    <property type="match status" value="1"/>
</dbReference>
<keyword evidence="16 24" id="KW-0472">Membrane</keyword>
<reference evidence="26 27" key="1">
    <citation type="journal article" date="2016" name="Sci. Rep.">
        <title>The genome sequence of the outbreeding globe artichoke constructed de novo incorporating a phase-aware low-pass sequencing strategy of F1 progeny.</title>
        <authorList>
            <person name="Scaglione D."/>
            <person name="Reyes-Chin-Wo S."/>
            <person name="Acquadro A."/>
            <person name="Froenicke L."/>
            <person name="Portis E."/>
            <person name="Beitel C."/>
            <person name="Tirone M."/>
            <person name="Mauro R."/>
            <person name="Lo Monaco A."/>
            <person name="Mauromicale G."/>
            <person name="Faccioli P."/>
            <person name="Cattivelli L."/>
            <person name="Rieseberg L."/>
            <person name="Michelmore R."/>
            <person name="Lanteri S."/>
        </authorList>
    </citation>
    <scope>NUCLEOTIDE SEQUENCE [LARGE SCALE GENOMIC DNA]</scope>
    <source>
        <strain evidence="26">2C</strain>
    </source>
</reference>
<comment type="function">
    <text evidence="20">Promotes hydrogen peroxide H(2)O(2) production and cell death.</text>
</comment>
<comment type="caution">
    <text evidence="26">The sequence shown here is derived from an EMBL/GenBank/DDBJ whole genome shotgun (WGS) entry which is preliminary data.</text>
</comment>
<evidence type="ECO:0000256" key="20">
    <source>
        <dbReference type="ARBA" id="ARBA00058818"/>
    </source>
</evidence>
<comment type="similarity">
    <text evidence="3">In the C-terminal section; belongs to the protein kinase superfamily. Ser/Thr protein kinase family.</text>
</comment>
<dbReference type="STRING" id="59895.A0A103YGE6"/>
<evidence type="ECO:0000313" key="27">
    <source>
        <dbReference type="Proteomes" id="UP000243975"/>
    </source>
</evidence>
<keyword evidence="17" id="KW-0675">Receptor</keyword>
<dbReference type="GO" id="GO:0005886">
    <property type="term" value="C:plasma membrane"/>
    <property type="evidence" value="ECO:0007669"/>
    <property type="project" value="UniProtKB-SubCell"/>
</dbReference>
<dbReference type="Gene3D" id="3.30.200.20">
    <property type="entry name" value="Phosphorylase Kinase, domain 1"/>
    <property type="match status" value="1"/>
</dbReference>
<evidence type="ECO:0000256" key="7">
    <source>
        <dbReference type="ARBA" id="ARBA00022679"/>
    </source>
</evidence>
<evidence type="ECO:0000256" key="2">
    <source>
        <dbReference type="ARBA" id="ARBA00008536"/>
    </source>
</evidence>
<comment type="subcellular location">
    <subcellularLocation>
        <location evidence="1">Cell membrane</location>
        <topology evidence="1">Single-pass type I membrane protein</topology>
    </subcellularLocation>
</comment>
<evidence type="ECO:0000256" key="4">
    <source>
        <dbReference type="ARBA" id="ARBA00012513"/>
    </source>
</evidence>
<sequence length="771" mass="86002">MNKGFVCDLTVSPSMEDKRRHFNQTRNLDHLGCEQEKEVKHAEKAYPGDAWDWEHLHELKPWWGNGDLFDNMLPDSALVPVDHRLQSRTFTNGPFLGNPSVKVTSIAESLLVKTWSLFLLTHVSSLSFNFTSFQPNNQMIVYQGDAFASTGIQVTRNQLDQSLKNSVGRALYREPVQIWDKKTRKLSDFNTHFSFSMNALNATKYGDGLSFFLMPFEPEIPLLSYGGFLGLFSPASAFNSSNNTVVAVEFDSFMNTWDPSDNHVGINVNSIVSVANVSWNTSIKDGRMANAWVNYNSSTYNLSVFLSYEEQPIFVGNSSLWYMIDLREVLPESVRIGFSAGTGDWIETHTIFSWTFDSSLEKTRVKKNVWFVTGLAAGSGALSLVVGFFWFFCWKKQYIFRKREDVATEYDFEKSIGPKQYSFRELSKATDGFSEEQKLGEGGFGGVYKGVLSGGNSPVAVKRVSSGSKQGKKEYLSEVKIISRLRHRNLVQLVGWCHEQGDFLLVYEYMPNGSLDSHLFYSKSKLSSSVRYKIAMGVASALLYLHEEWEQCVVHRDIKSSNIMLDSSYNAKLGDFGLARLVDHDLGSQTTVLAGTMGYLAPECVMTGKASRESDVYSFGVVALEIACGRKPIDMKVEPGKQRLVEWVWSLYGEGKLFEAMDARLNGEFDHREMECLMVVGLWCCHPDSGNRPSIKQAISVLNFEGSLPSLPAKEPIPIYYAPPMSMCRFTYTSSVGASETSGGKGAVSSCGSYSSAGSLKGLLETRSGGP</sequence>
<dbReference type="InterPro" id="IPR001220">
    <property type="entry name" value="Legume_lectin_dom"/>
</dbReference>